<feature type="compositionally biased region" description="Polar residues" evidence="1">
    <location>
        <begin position="522"/>
        <end position="531"/>
    </location>
</feature>
<dbReference type="AlphaFoldDB" id="A0A919CLJ5"/>
<dbReference type="EMBL" id="BMXL01000040">
    <property type="protein sequence ID" value="GHD36600.1"/>
    <property type="molecule type" value="Genomic_DNA"/>
</dbReference>
<dbReference type="CDD" id="cd00093">
    <property type="entry name" value="HTH_XRE"/>
    <property type="match status" value="1"/>
</dbReference>
<organism evidence="3 4">
    <name type="scientific">Nocardiopsis kunsanensis</name>
    <dbReference type="NCBI Taxonomy" id="141693"/>
    <lineage>
        <taxon>Bacteria</taxon>
        <taxon>Bacillati</taxon>
        <taxon>Actinomycetota</taxon>
        <taxon>Actinomycetes</taxon>
        <taxon>Streptosporangiales</taxon>
        <taxon>Nocardiopsidaceae</taxon>
        <taxon>Nocardiopsis</taxon>
    </lineage>
</organism>
<protein>
    <recommendedName>
        <fullName evidence="2">HTH cro/C1-type domain-containing protein</fullName>
    </recommendedName>
</protein>
<reference evidence="3 4" key="1">
    <citation type="journal article" date="2014" name="Int. J. Syst. Evol. Microbiol.">
        <title>Complete genome sequence of Corynebacterium casei LMG S-19264T (=DSM 44701T), isolated from a smear-ripened cheese.</title>
        <authorList>
            <consortium name="US DOE Joint Genome Institute (JGI-PGF)"/>
            <person name="Walter F."/>
            <person name="Albersmeier A."/>
            <person name="Kalinowski J."/>
            <person name="Ruckert C."/>
        </authorList>
    </citation>
    <scope>NUCLEOTIDE SEQUENCE [LARGE SCALE GENOMIC DNA]</scope>
    <source>
        <strain evidence="3 4">KCTC 19473</strain>
    </source>
</reference>
<dbReference type="InterPro" id="IPR010982">
    <property type="entry name" value="Lambda_DNA-bd_dom_sf"/>
</dbReference>
<keyword evidence="4" id="KW-1185">Reference proteome</keyword>
<proteinExistence type="predicted"/>
<evidence type="ECO:0000256" key="1">
    <source>
        <dbReference type="SAM" id="MobiDB-lite"/>
    </source>
</evidence>
<dbReference type="GO" id="GO:0003677">
    <property type="term" value="F:DNA binding"/>
    <property type="evidence" value="ECO:0007669"/>
    <property type="project" value="InterPro"/>
</dbReference>
<feature type="region of interest" description="Disordered" evidence="1">
    <location>
        <begin position="485"/>
        <end position="531"/>
    </location>
</feature>
<dbReference type="Gene3D" id="1.10.260.40">
    <property type="entry name" value="lambda repressor-like DNA-binding domains"/>
    <property type="match status" value="1"/>
</dbReference>
<feature type="domain" description="HTH cro/C1-type" evidence="2">
    <location>
        <begin position="46"/>
        <end position="79"/>
    </location>
</feature>
<dbReference type="Pfam" id="PF13560">
    <property type="entry name" value="HTH_31"/>
    <property type="match status" value="1"/>
</dbReference>
<evidence type="ECO:0000259" key="2">
    <source>
        <dbReference type="PROSITE" id="PS50943"/>
    </source>
</evidence>
<dbReference type="PROSITE" id="PS50943">
    <property type="entry name" value="HTH_CROC1"/>
    <property type="match status" value="1"/>
</dbReference>
<feature type="compositionally biased region" description="Polar residues" evidence="1">
    <location>
        <begin position="502"/>
        <end position="515"/>
    </location>
</feature>
<name>A0A919CLJ5_9ACTN</name>
<comment type="caution">
    <text evidence="3">The sequence shown here is derived from an EMBL/GenBank/DDBJ whole genome shotgun (WGS) entry which is preliminary data.</text>
</comment>
<dbReference type="SUPFAM" id="SSF47413">
    <property type="entry name" value="lambda repressor-like DNA-binding domains"/>
    <property type="match status" value="1"/>
</dbReference>
<accession>A0A919CLJ5</accession>
<sequence>MIRYPCGHCGLPRSGTRVQCACIPPRVWERPDTRAALAHRDLGALLRVLREQTPLSQIALAQMTGASQATISKLLNGQATFRRSERIALALEGLGAPTIQAAEATPPGPAPAAATSFPLTLPEFLRQAAELWASDLHSYPLPGPEPSPDHVKSVALAWLAARPEPLLPRDHGTKGQVSETDVAAIGRTCVLFTQLAHEFGGAHARTSAVQYLHSEIGPLLQSDYTAEKGQRLFAACARFTAQTGAMAEDAGAHHLARRYFLQSLTFAHLGSDRLLAAHALILLSHHANLLGQFGHALELARIATAGALDEATPGVRAMLAAGRARALASLSDEHACARALYEMEEALQHTERQGGPEWITSFAGSEAALQLAHCFHDLGQGRRAIEHTRRFLSTAPRSHRRSRTIAGLLQASAHLRTTDADPETASAVARTTIQRAGHLRSARVRVCLTRLRTDLQPYAANHAAKELEEFLAEALLARDIRGRVNSRPAERSRSNRAGNILRFSQRNGNQKTGSTARKRQDQTLGNHPTQT</sequence>
<dbReference type="Proteomes" id="UP000654947">
    <property type="component" value="Unassembled WGS sequence"/>
</dbReference>
<evidence type="ECO:0000313" key="4">
    <source>
        <dbReference type="Proteomes" id="UP000654947"/>
    </source>
</evidence>
<dbReference type="InterPro" id="IPR001387">
    <property type="entry name" value="Cro/C1-type_HTH"/>
</dbReference>
<evidence type="ECO:0000313" key="3">
    <source>
        <dbReference type="EMBL" id="GHD36600.1"/>
    </source>
</evidence>
<gene>
    <name evidence="3" type="ORF">GCM10007147_44060</name>
</gene>